<dbReference type="GO" id="GO:0005737">
    <property type="term" value="C:cytoplasm"/>
    <property type="evidence" value="ECO:0007669"/>
    <property type="project" value="TreeGrafter"/>
</dbReference>
<feature type="region of interest" description="Disordered" evidence="4">
    <location>
        <begin position="35"/>
        <end position="64"/>
    </location>
</feature>
<evidence type="ECO:0000313" key="7">
    <source>
        <dbReference type="Proteomes" id="UP000245783"/>
    </source>
</evidence>
<feature type="region of interest" description="Disordered" evidence="4">
    <location>
        <begin position="216"/>
        <end position="283"/>
    </location>
</feature>
<keyword evidence="3" id="KW-0413">Isomerase</keyword>
<dbReference type="EMBL" id="KZ819354">
    <property type="protein sequence ID" value="PWN45669.1"/>
    <property type="molecule type" value="Genomic_DNA"/>
</dbReference>
<dbReference type="InterPro" id="IPR020095">
    <property type="entry name" value="PsdUridine_synth_TruA_C"/>
</dbReference>
<organism evidence="6 7">
    <name type="scientific">Ceraceosorus guamensis</name>
    <dbReference type="NCBI Taxonomy" id="1522189"/>
    <lineage>
        <taxon>Eukaryota</taxon>
        <taxon>Fungi</taxon>
        <taxon>Dikarya</taxon>
        <taxon>Basidiomycota</taxon>
        <taxon>Ustilaginomycotina</taxon>
        <taxon>Exobasidiomycetes</taxon>
        <taxon>Ceraceosorales</taxon>
        <taxon>Ceraceosoraceae</taxon>
        <taxon>Ceraceosorus</taxon>
    </lineage>
</organism>
<feature type="region of interest" description="Disordered" evidence="4">
    <location>
        <begin position="674"/>
        <end position="710"/>
    </location>
</feature>
<sequence length="710" mass="77440">MAGAASSGAKYEDWSADDLRRRVLELEAKLGNVASASAPLADGPSAPAEAGPSRLPAQPEQEPALSRRAYRRAIRLGHRIQRQGPVSQARGQAVVDDAKARGVVKSFNFDLYPQRKIAIRFAYDGTEYAGLAAQSNAITVESVLWDALVKGRLVDGEKGMQGAGWTRCGRTDRGVSAAGQVVSLWIRSKRVDERQQRTMHEARLAKKMAAYLEAADGPRKAPSIESPAAEPVTPDLRHEKGSSLEDLSLSDRMKAAPPAGESLATSTPDVPSSAQNGATSVKLDGSSPELPYLSVLNGLLPNSIRVLAWSPVAADFSARFSCRYRHYKYFFTAGSPLLPTTAGPSPRLNIDAMREGASRLLGDHDFRNLCKVEGVKQITNFRRRIDGVSIDQVPATWTSKETDSASDEPMYVLNLRGTAFLYHQVRNIMSVLFLIGAGLEKPSLVDELLNIKPGMTAEDARWAAIHGVSLRKDRTVLPGSTATERDGVVQLDSETGLPVMVQTATPMEHDTSWTEQQQQDEEERLESLRVYANKPEYEMASDTSLVLWDCGFRPSDVAWRAGTYDGPLPAPQEADVDSAAAPTAALLHGEWTRRSISAEIWRHFLFSSPVAPVGTQEAGVTFEQARRPTLPAASNQDGTRHKSLGPTAVLVPLGGGYVRLHTSWRGFAKLKREEAPEVKNQRWLEGKGKQRAEALGITPQQLSRGYRPPQ</sequence>
<evidence type="ECO:0000256" key="3">
    <source>
        <dbReference type="ARBA" id="ARBA00023235"/>
    </source>
</evidence>
<feature type="compositionally biased region" description="Basic and acidic residues" evidence="4">
    <location>
        <begin position="235"/>
        <end position="254"/>
    </location>
</feature>
<dbReference type="STRING" id="1522189.A0A316W747"/>
<dbReference type="GeneID" id="37034747"/>
<comment type="similarity">
    <text evidence="1">Belongs to the tRNA pseudouridine synthase TruA family.</text>
</comment>
<feature type="compositionally biased region" description="Polar residues" evidence="4">
    <location>
        <begin position="263"/>
        <end position="279"/>
    </location>
</feature>
<gene>
    <name evidence="6" type="ORF">IE81DRAFT_319960</name>
</gene>
<dbReference type="GO" id="GO:0031119">
    <property type="term" value="P:tRNA pseudouridine synthesis"/>
    <property type="evidence" value="ECO:0007669"/>
    <property type="project" value="TreeGrafter"/>
</dbReference>
<dbReference type="Pfam" id="PF01416">
    <property type="entry name" value="PseudoU_synth_1"/>
    <property type="match status" value="1"/>
</dbReference>
<dbReference type="InterPro" id="IPR001406">
    <property type="entry name" value="PsdUridine_synth_TruA"/>
</dbReference>
<evidence type="ECO:0000313" key="6">
    <source>
        <dbReference type="EMBL" id="PWN45669.1"/>
    </source>
</evidence>
<protein>
    <submittedName>
        <fullName evidence="6">tRNA pseudouridine synthase</fullName>
    </submittedName>
</protein>
<feature type="domain" description="Pseudouridine synthase I TruA alpha/beta" evidence="5">
    <location>
        <begin position="357"/>
        <end position="453"/>
    </location>
</feature>
<name>A0A316W747_9BASI</name>
<evidence type="ECO:0000256" key="2">
    <source>
        <dbReference type="ARBA" id="ARBA00022694"/>
    </source>
</evidence>
<dbReference type="GO" id="GO:0005634">
    <property type="term" value="C:nucleus"/>
    <property type="evidence" value="ECO:0007669"/>
    <property type="project" value="TreeGrafter"/>
</dbReference>
<dbReference type="HAMAP" id="MF_00171">
    <property type="entry name" value="TruA"/>
    <property type="match status" value="1"/>
</dbReference>
<dbReference type="GO" id="GO:1990481">
    <property type="term" value="P:mRNA pseudouridine synthesis"/>
    <property type="evidence" value="ECO:0007669"/>
    <property type="project" value="TreeGrafter"/>
</dbReference>
<dbReference type="InParanoid" id="A0A316W747"/>
<keyword evidence="2" id="KW-0819">tRNA processing</keyword>
<dbReference type="GO" id="GO:0009982">
    <property type="term" value="F:pseudouridine synthase activity"/>
    <property type="evidence" value="ECO:0007669"/>
    <property type="project" value="InterPro"/>
</dbReference>
<accession>A0A316W747</accession>
<dbReference type="InterPro" id="IPR020097">
    <property type="entry name" value="PsdUridine_synth_TruA_a/b_dom"/>
</dbReference>
<dbReference type="Gene3D" id="3.30.70.580">
    <property type="entry name" value="Pseudouridine synthase I, catalytic domain, N-terminal subdomain"/>
    <property type="match status" value="1"/>
</dbReference>
<dbReference type="RefSeq" id="XP_025372829.1">
    <property type="nucleotide sequence ID" value="XM_025512877.1"/>
</dbReference>
<dbReference type="InterPro" id="IPR020103">
    <property type="entry name" value="PsdUridine_synth_cat_dom_sf"/>
</dbReference>
<feature type="compositionally biased region" description="Basic and acidic residues" evidence="4">
    <location>
        <begin position="674"/>
        <end position="692"/>
    </location>
</feature>
<dbReference type="FunCoup" id="A0A316W747">
    <property type="interactions" value="462"/>
</dbReference>
<dbReference type="Gene3D" id="3.30.70.660">
    <property type="entry name" value="Pseudouridine synthase I, catalytic domain, C-terminal subdomain"/>
    <property type="match status" value="1"/>
</dbReference>
<dbReference type="PANTHER" id="PTHR11142">
    <property type="entry name" value="PSEUDOURIDYLATE SYNTHASE"/>
    <property type="match status" value="1"/>
</dbReference>
<dbReference type="SUPFAM" id="SSF55120">
    <property type="entry name" value="Pseudouridine synthase"/>
    <property type="match status" value="2"/>
</dbReference>
<dbReference type="Proteomes" id="UP000245783">
    <property type="component" value="Unassembled WGS sequence"/>
</dbReference>
<dbReference type="GO" id="GO:0003723">
    <property type="term" value="F:RNA binding"/>
    <property type="evidence" value="ECO:0007669"/>
    <property type="project" value="InterPro"/>
</dbReference>
<dbReference type="AlphaFoldDB" id="A0A316W747"/>
<reference evidence="6 7" key="1">
    <citation type="journal article" date="2018" name="Mol. Biol. Evol.">
        <title>Broad Genomic Sampling Reveals a Smut Pathogenic Ancestry of the Fungal Clade Ustilaginomycotina.</title>
        <authorList>
            <person name="Kijpornyongpan T."/>
            <person name="Mondo S.J."/>
            <person name="Barry K."/>
            <person name="Sandor L."/>
            <person name="Lee J."/>
            <person name="Lipzen A."/>
            <person name="Pangilinan J."/>
            <person name="LaButti K."/>
            <person name="Hainaut M."/>
            <person name="Henrissat B."/>
            <person name="Grigoriev I.V."/>
            <person name="Spatafora J.W."/>
            <person name="Aime M.C."/>
        </authorList>
    </citation>
    <scope>NUCLEOTIDE SEQUENCE [LARGE SCALE GENOMIC DNA]</scope>
    <source>
        <strain evidence="6 7">MCA 4658</strain>
    </source>
</reference>
<dbReference type="InterPro" id="IPR020094">
    <property type="entry name" value="TruA/RsuA/RluB/E/F_N"/>
</dbReference>
<proteinExistence type="inferred from homology"/>
<dbReference type="PANTHER" id="PTHR11142:SF5">
    <property type="entry name" value="TRNA PSEUDOURIDINE(38_39) SYNTHASE"/>
    <property type="match status" value="1"/>
</dbReference>
<evidence type="ECO:0000256" key="4">
    <source>
        <dbReference type="SAM" id="MobiDB-lite"/>
    </source>
</evidence>
<evidence type="ECO:0000256" key="1">
    <source>
        <dbReference type="ARBA" id="ARBA00009375"/>
    </source>
</evidence>
<dbReference type="OrthoDB" id="25767at2759"/>
<keyword evidence="7" id="KW-1185">Reference proteome</keyword>
<evidence type="ECO:0000259" key="5">
    <source>
        <dbReference type="Pfam" id="PF01416"/>
    </source>
</evidence>